<accession>A0A103YLJ5</accession>
<dbReference type="GO" id="GO:0010133">
    <property type="term" value="P:L-proline catabolic process to L-glutamate"/>
    <property type="evidence" value="ECO:0007669"/>
    <property type="project" value="TreeGrafter"/>
</dbReference>
<evidence type="ECO:0000256" key="2">
    <source>
        <dbReference type="RuleBase" id="RU364054"/>
    </source>
</evidence>
<evidence type="ECO:0000313" key="3">
    <source>
        <dbReference type="EMBL" id="KVI11390.1"/>
    </source>
</evidence>
<dbReference type="GO" id="GO:0004657">
    <property type="term" value="F:proline dehydrogenase activity"/>
    <property type="evidence" value="ECO:0007669"/>
    <property type="project" value="UniProtKB-EC"/>
</dbReference>
<reference evidence="3 4" key="1">
    <citation type="journal article" date="2016" name="Sci. Rep.">
        <title>The genome sequence of the outbreeding globe artichoke constructed de novo incorporating a phase-aware low-pass sequencing strategy of F1 progeny.</title>
        <authorList>
            <person name="Scaglione D."/>
            <person name="Reyes-Chin-Wo S."/>
            <person name="Acquadro A."/>
            <person name="Froenicke L."/>
            <person name="Portis E."/>
            <person name="Beitel C."/>
            <person name="Tirone M."/>
            <person name="Mauro R."/>
            <person name="Lo Monaco A."/>
            <person name="Mauromicale G."/>
            <person name="Faccioli P."/>
            <person name="Cattivelli L."/>
            <person name="Rieseberg L."/>
            <person name="Michelmore R."/>
            <person name="Lanteri S."/>
        </authorList>
    </citation>
    <scope>NUCLEOTIDE SEQUENCE [LARGE SCALE GENOMIC DNA]</scope>
    <source>
        <strain evidence="3">2C</strain>
    </source>
</reference>
<dbReference type="EC" id="1.5.5.2" evidence="2"/>
<keyword evidence="4" id="KW-1185">Reference proteome</keyword>
<dbReference type="EMBL" id="LEKV01000205">
    <property type="protein sequence ID" value="KVI11390.1"/>
    <property type="molecule type" value="Genomic_DNA"/>
</dbReference>
<name>A0A103YLJ5_CYNCS</name>
<evidence type="ECO:0000313" key="4">
    <source>
        <dbReference type="Proteomes" id="UP000243975"/>
    </source>
</evidence>
<organism evidence="3 4">
    <name type="scientific">Cynara cardunculus var. scolymus</name>
    <name type="common">Globe artichoke</name>
    <name type="synonym">Cynara scolymus</name>
    <dbReference type="NCBI Taxonomy" id="59895"/>
    <lineage>
        <taxon>Eukaryota</taxon>
        <taxon>Viridiplantae</taxon>
        <taxon>Streptophyta</taxon>
        <taxon>Embryophyta</taxon>
        <taxon>Tracheophyta</taxon>
        <taxon>Spermatophyta</taxon>
        <taxon>Magnoliopsida</taxon>
        <taxon>eudicotyledons</taxon>
        <taxon>Gunneridae</taxon>
        <taxon>Pentapetalae</taxon>
        <taxon>asterids</taxon>
        <taxon>campanulids</taxon>
        <taxon>Asterales</taxon>
        <taxon>Asteraceae</taxon>
        <taxon>Carduoideae</taxon>
        <taxon>Cardueae</taxon>
        <taxon>Carduinae</taxon>
        <taxon>Cynara</taxon>
    </lineage>
</organism>
<dbReference type="GO" id="GO:0071949">
    <property type="term" value="F:FAD binding"/>
    <property type="evidence" value="ECO:0007669"/>
    <property type="project" value="TreeGrafter"/>
</dbReference>
<dbReference type="GO" id="GO:0005739">
    <property type="term" value="C:mitochondrion"/>
    <property type="evidence" value="ECO:0007669"/>
    <property type="project" value="TreeGrafter"/>
</dbReference>
<dbReference type="InterPro" id="IPR015659">
    <property type="entry name" value="Proline_oxidase"/>
</dbReference>
<keyword evidence="2" id="KW-0285">Flavoprotein</keyword>
<keyword evidence="2" id="KW-0642">Proline metabolism</keyword>
<dbReference type="PANTHER" id="PTHR13914">
    <property type="entry name" value="PROLINE OXIDASE"/>
    <property type="match status" value="1"/>
</dbReference>
<gene>
    <name evidence="3" type="ORF">Ccrd_010199</name>
</gene>
<comment type="similarity">
    <text evidence="2">Belongs to the proline oxidase family.</text>
</comment>
<dbReference type="AlphaFoldDB" id="A0A103YLJ5"/>
<dbReference type="Proteomes" id="UP000243975">
    <property type="component" value="Unassembled WGS sequence"/>
</dbReference>
<keyword evidence="2" id="KW-0274">FAD</keyword>
<protein>
    <recommendedName>
        <fullName evidence="2">Proline dehydrogenase</fullName>
        <ecNumber evidence="2">1.5.5.2</ecNumber>
    </recommendedName>
</protein>
<comment type="function">
    <text evidence="2">Converts proline to delta-1-pyrroline-5-carboxylate.</text>
</comment>
<sequence length="61" mass="6896">MIVVIEAEDTSIQLGIDYFIYSTTIMYNKCQKPMISGTTQVYMKDASQRLLETKKAADEIG</sequence>
<keyword evidence="1 2" id="KW-0560">Oxidoreductase</keyword>
<comment type="caution">
    <text evidence="3">The sequence shown here is derived from an EMBL/GenBank/DDBJ whole genome shotgun (WGS) entry which is preliminary data.</text>
</comment>
<dbReference type="Gramene" id="KVI11390">
    <property type="protein sequence ID" value="KVI11390"/>
    <property type="gene ID" value="Ccrd_010199"/>
</dbReference>
<evidence type="ECO:0000256" key="1">
    <source>
        <dbReference type="ARBA" id="ARBA00023002"/>
    </source>
</evidence>
<comment type="catalytic activity">
    <reaction evidence="2">
        <text>L-proline + a quinone = (S)-1-pyrroline-5-carboxylate + a quinol + H(+)</text>
        <dbReference type="Rhea" id="RHEA:23784"/>
        <dbReference type="ChEBI" id="CHEBI:15378"/>
        <dbReference type="ChEBI" id="CHEBI:17388"/>
        <dbReference type="ChEBI" id="CHEBI:24646"/>
        <dbReference type="ChEBI" id="CHEBI:60039"/>
        <dbReference type="ChEBI" id="CHEBI:132124"/>
        <dbReference type="EC" id="1.5.5.2"/>
    </reaction>
</comment>
<dbReference type="STRING" id="59895.A0A103YLJ5"/>
<dbReference type="InterPro" id="IPR029041">
    <property type="entry name" value="FAD-linked_oxidoreductase-like"/>
</dbReference>
<dbReference type="SUPFAM" id="SSF51730">
    <property type="entry name" value="FAD-linked oxidoreductase"/>
    <property type="match status" value="1"/>
</dbReference>
<dbReference type="PANTHER" id="PTHR13914:SF26">
    <property type="entry name" value="PROLINE DEHYDROGENASE"/>
    <property type="match status" value="1"/>
</dbReference>
<comment type="cofactor">
    <cofactor evidence="2">
        <name>FAD</name>
        <dbReference type="ChEBI" id="CHEBI:57692"/>
    </cofactor>
</comment>
<proteinExistence type="inferred from homology"/>